<protein>
    <submittedName>
        <fullName evidence="1">Uncharacterized protein</fullName>
    </submittedName>
</protein>
<comment type="caution">
    <text evidence="1">The sequence shown here is derived from an EMBL/GenBank/DDBJ whole genome shotgun (WGS) entry which is preliminary data.</text>
</comment>
<dbReference type="EMBL" id="LLXX01000239">
    <property type="protein sequence ID" value="KRQ89382.1"/>
    <property type="molecule type" value="Genomic_DNA"/>
</dbReference>
<dbReference type="OrthoDB" id="8243905at2"/>
<dbReference type="RefSeq" id="WP_057855820.1">
    <property type="nucleotide sequence ID" value="NZ_LLXX01000239.1"/>
</dbReference>
<proteinExistence type="predicted"/>
<keyword evidence="2" id="KW-1185">Reference proteome</keyword>
<organism evidence="1 2">
    <name type="scientific">Bradyrhizobium valentinum</name>
    <dbReference type="NCBI Taxonomy" id="1518501"/>
    <lineage>
        <taxon>Bacteria</taxon>
        <taxon>Pseudomonadati</taxon>
        <taxon>Pseudomonadota</taxon>
        <taxon>Alphaproteobacteria</taxon>
        <taxon>Hyphomicrobiales</taxon>
        <taxon>Nitrobacteraceae</taxon>
        <taxon>Bradyrhizobium</taxon>
    </lineage>
</organism>
<evidence type="ECO:0000313" key="1">
    <source>
        <dbReference type="EMBL" id="KRQ89382.1"/>
    </source>
</evidence>
<dbReference type="AlphaFoldDB" id="A0A0R3K122"/>
<name>A0A0R3K122_9BRAD</name>
<gene>
    <name evidence="1" type="ORF">CP49_14360</name>
</gene>
<accession>A0A0R3K122</accession>
<dbReference type="Proteomes" id="UP000051913">
    <property type="component" value="Unassembled WGS sequence"/>
</dbReference>
<reference evidence="1 2" key="1">
    <citation type="submission" date="2014-03" db="EMBL/GenBank/DDBJ databases">
        <title>Bradyrhizobium valentinum sp. nov., isolated from effective nodules of Lupinus mariae-josephae, a lupine endemic of basic-lime soils in Eastern Spain.</title>
        <authorList>
            <person name="Duran D."/>
            <person name="Rey L."/>
            <person name="Navarro A."/>
            <person name="Busquets A."/>
            <person name="Imperial J."/>
            <person name="Ruiz-Argueso T."/>
        </authorList>
    </citation>
    <scope>NUCLEOTIDE SEQUENCE [LARGE SCALE GENOMIC DNA]</scope>
    <source>
        <strain evidence="1 2">LmjM3</strain>
    </source>
</reference>
<evidence type="ECO:0000313" key="2">
    <source>
        <dbReference type="Proteomes" id="UP000051913"/>
    </source>
</evidence>
<sequence length="74" mass="8083">MNEEVDYELTPAQWETLKALRTPASKLPRMSRFTIDGLIALELATMNGDAPAITAKGRKVLIRGSSLLLQDLAA</sequence>